<keyword evidence="2" id="KW-0472">Membrane</keyword>
<keyword evidence="2" id="KW-0812">Transmembrane</keyword>
<sequence length="121" mass="14112">MYLTFSTTIYAAVRKSITAASISLTAWMSRQVSHFMIMLSLVAMMDAERSNQIYESYGGWQRILMLLISNAVFAWSLIVFLRDLKGQARDMWGRRLVKLEEEEKEDEDKEEKEEKGYMLLA</sequence>
<evidence type="ECO:0000256" key="2">
    <source>
        <dbReference type="SAM" id="Phobius"/>
    </source>
</evidence>
<keyword evidence="2" id="KW-1133">Transmembrane helix</keyword>
<feature type="transmembrane region" description="Helical" evidence="2">
    <location>
        <begin position="24"/>
        <end position="43"/>
    </location>
</feature>
<feature type="transmembrane region" description="Helical" evidence="2">
    <location>
        <begin position="63"/>
        <end position="81"/>
    </location>
</feature>
<feature type="region of interest" description="Disordered" evidence="1">
    <location>
        <begin position="101"/>
        <end position="121"/>
    </location>
</feature>
<keyword evidence="4" id="KW-1185">Reference proteome</keyword>
<reference evidence="3" key="1">
    <citation type="journal article" date="2020" name="Fungal Divers.">
        <title>Resolving the Mortierellaceae phylogeny through synthesis of multi-gene phylogenetics and phylogenomics.</title>
        <authorList>
            <person name="Vandepol N."/>
            <person name="Liber J."/>
            <person name="Desiro A."/>
            <person name="Na H."/>
            <person name="Kennedy M."/>
            <person name="Barry K."/>
            <person name="Grigoriev I.V."/>
            <person name="Miller A.N."/>
            <person name="O'Donnell K."/>
            <person name="Stajich J.E."/>
            <person name="Bonito G."/>
        </authorList>
    </citation>
    <scope>NUCLEOTIDE SEQUENCE</scope>
    <source>
        <strain evidence="3">MES-2147</strain>
    </source>
</reference>
<organism evidence="3 4">
    <name type="scientific">Modicella reniformis</name>
    <dbReference type="NCBI Taxonomy" id="1440133"/>
    <lineage>
        <taxon>Eukaryota</taxon>
        <taxon>Fungi</taxon>
        <taxon>Fungi incertae sedis</taxon>
        <taxon>Mucoromycota</taxon>
        <taxon>Mortierellomycotina</taxon>
        <taxon>Mortierellomycetes</taxon>
        <taxon>Mortierellales</taxon>
        <taxon>Mortierellaceae</taxon>
        <taxon>Modicella</taxon>
    </lineage>
</organism>
<dbReference type="Proteomes" id="UP000749646">
    <property type="component" value="Unassembled WGS sequence"/>
</dbReference>
<evidence type="ECO:0000256" key="1">
    <source>
        <dbReference type="SAM" id="MobiDB-lite"/>
    </source>
</evidence>
<proteinExistence type="predicted"/>
<comment type="caution">
    <text evidence="3">The sequence shown here is derived from an EMBL/GenBank/DDBJ whole genome shotgun (WGS) entry which is preliminary data.</text>
</comment>
<gene>
    <name evidence="3" type="ORF">BGZ65_003065</name>
</gene>
<dbReference type="AlphaFoldDB" id="A0A9P6MHV3"/>
<feature type="compositionally biased region" description="Basic and acidic residues" evidence="1">
    <location>
        <begin position="112"/>
        <end position="121"/>
    </location>
</feature>
<dbReference type="EMBL" id="JAAAHW010000483">
    <property type="protein sequence ID" value="KAG0001937.1"/>
    <property type="molecule type" value="Genomic_DNA"/>
</dbReference>
<evidence type="ECO:0000313" key="4">
    <source>
        <dbReference type="Proteomes" id="UP000749646"/>
    </source>
</evidence>
<protein>
    <submittedName>
        <fullName evidence="3">Uncharacterized protein</fullName>
    </submittedName>
</protein>
<name>A0A9P6MHV3_9FUNG</name>
<evidence type="ECO:0000313" key="3">
    <source>
        <dbReference type="EMBL" id="KAG0001937.1"/>
    </source>
</evidence>
<feature type="compositionally biased region" description="Acidic residues" evidence="1">
    <location>
        <begin position="102"/>
        <end position="111"/>
    </location>
</feature>
<dbReference type="OrthoDB" id="2424059at2759"/>
<accession>A0A9P6MHV3</accession>